<protein>
    <recommendedName>
        <fullName evidence="2">LysM domain-containing protein</fullName>
    </recommendedName>
</protein>
<dbReference type="SMART" id="SM00257">
    <property type="entry name" value="LysM"/>
    <property type="match status" value="2"/>
</dbReference>
<dbReference type="EMBL" id="MGAK01000024">
    <property type="protein sequence ID" value="OGK44129.1"/>
    <property type="molecule type" value="Genomic_DNA"/>
</dbReference>
<dbReference type="PANTHER" id="PTHR34700">
    <property type="entry name" value="POTASSIUM BINDING PROTEIN KBP"/>
    <property type="match status" value="1"/>
</dbReference>
<keyword evidence="1" id="KW-1133">Transmembrane helix</keyword>
<name>A0A1F7ILA4_9BACT</name>
<keyword evidence="1" id="KW-0472">Membrane</keyword>
<keyword evidence="1" id="KW-0812">Transmembrane</keyword>
<evidence type="ECO:0000313" key="3">
    <source>
        <dbReference type="EMBL" id="OGK44129.1"/>
    </source>
</evidence>
<proteinExistence type="predicted"/>
<feature type="domain" description="LysM" evidence="2">
    <location>
        <begin position="169"/>
        <end position="216"/>
    </location>
</feature>
<sequence length="218" mass="23587">MKGGDIMAQNKTDDYKNMLMDKVKENYLSIALGFLVFLVAITLIFRSAGNVKTTNTEKTNTAETTSEQKKYTVKQGDSVSSIARDQLGSMDYKDAIVSLNGLKNPNAIEVGQVLMLPEVGEETSPSVTPSPSPVQKEIQKKIEPTVQLTKGGNLNGAGTGTKRVTVSGTSYKVQKGDTLMSIAEKAYGDKSMYTAIMKANGLRNPNRIEAGMTLKLPR</sequence>
<dbReference type="PROSITE" id="PS51782">
    <property type="entry name" value="LYSM"/>
    <property type="match status" value="2"/>
</dbReference>
<dbReference type="PANTHER" id="PTHR34700:SF3">
    <property type="entry name" value="PHAGE-LIKE ELEMENT PBSX PROTEIN XKDQ"/>
    <property type="match status" value="1"/>
</dbReference>
<evidence type="ECO:0000256" key="1">
    <source>
        <dbReference type="SAM" id="Phobius"/>
    </source>
</evidence>
<reference evidence="3 4" key="1">
    <citation type="journal article" date="2016" name="Nat. Commun.">
        <title>Thousands of microbial genomes shed light on interconnected biogeochemical processes in an aquifer system.</title>
        <authorList>
            <person name="Anantharaman K."/>
            <person name="Brown C.T."/>
            <person name="Hug L.A."/>
            <person name="Sharon I."/>
            <person name="Castelle C.J."/>
            <person name="Probst A.J."/>
            <person name="Thomas B.C."/>
            <person name="Singh A."/>
            <person name="Wilkins M.J."/>
            <person name="Karaoz U."/>
            <person name="Brodie E.L."/>
            <person name="Williams K.H."/>
            <person name="Hubbard S.S."/>
            <person name="Banfield J.F."/>
        </authorList>
    </citation>
    <scope>NUCLEOTIDE SEQUENCE [LARGE SCALE GENOMIC DNA]</scope>
</reference>
<comment type="caution">
    <text evidence="3">The sequence shown here is derived from an EMBL/GenBank/DDBJ whole genome shotgun (WGS) entry which is preliminary data.</text>
</comment>
<dbReference type="AlphaFoldDB" id="A0A1F7ILA4"/>
<feature type="domain" description="LysM" evidence="2">
    <location>
        <begin position="69"/>
        <end position="116"/>
    </location>
</feature>
<accession>A0A1F7ILA4</accession>
<dbReference type="CDD" id="cd00118">
    <property type="entry name" value="LysM"/>
    <property type="match status" value="2"/>
</dbReference>
<feature type="transmembrane region" description="Helical" evidence="1">
    <location>
        <begin position="27"/>
        <end position="45"/>
    </location>
</feature>
<evidence type="ECO:0000313" key="4">
    <source>
        <dbReference type="Proteomes" id="UP000179072"/>
    </source>
</evidence>
<gene>
    <name evidence="3" type="ORF">A2957_03225</name>
</gene>
<dbReference type="SUPFAM" id="SSF54106">
    <property type="entry name" value="LysM domain"/>
    <property type="match status" value="2"/>
</dbReference>
<dbReference type="InterPro" id="IPR018392">
    <property type="entry name" value="LysM"/>
</dbReference>
<dbReference type="Gene3D" id="3.10.350.10">
    <property type="entry name" value="LysM domain"/>
    <property type="match status" value="2"/>
</dbReference>
<evidence type="ECO:0000259" key="2">
    <source>
        <dbReference type="PROSITE" id="PS51782"/>
    </source>
</evidence>
<dbReference type="STRING" id="1802060.A2957_03225"/>
<dbReference type="InterPro" id="IPR036779">
    <property type="entry name" value="LysM_dom_sf"/>
</dbReference>
<organism evidence="3 4">
    <name type="scientific">Candidatus Roizmanbacteria bacterium RIFCSPLOWO2_01_FULL_38_11</name>
    <dbReference type="NCBI Taxonomy" id="1802060"/>
    <lineage>
        <taxon>Bacteria</taxon>
        <taxon>Candidatus Roizmaniibacteriota</taxon>
    </lineage>
</organism>
<dbReference type="Proteomes" id="UP000179072">
    <property type="component" value="Unassembled WGS sequence"/>
</dbReference>
<dbReference type="Pfam" id="PF01476">
    <property type="entry name" value="LysM"/>
    <property type="match status" value="2"/>
</dbReference>
<dbReference type="InterPro" id="IPR052196">
    <property type="entry name" value="Bact_Kbp"/>
</dbReference>